<proteinExistence type="predicted"/>
<reference evidence="1" key="1">
    <citation type="submission" date="2023-06" db="EMBL/GenBank/DDBJ databases">
        <title>Genome-scale phylogeny and comparative genomics of the fungal order Sordariales.</title>
        <authorList>
            <consortium name="Lawrence Berkeley National Laboratory"/>
            <person name="Hensen N."/>
            <person name="Bonometti L."/>
            <person name="Westerberg I."/>
            <person name="Brannstrom I.O."/>
            <person name="Guillou S."/>
            <person name="Cros-Aarteil S."/>
            <person name="Calhoun S."/>
            <person name="Haridas S."/>
            <person name="Kuo A."/>
            <person name="Mondo S."/>
            <person name="Pangilinan J."/>
            <person name="Riley R."/>
            <person name="Labutti K."/>
            <person name="Andreopoulos B."/>
            <person name="Lipzen A."/>
            <person name="Chen C."/>
            <person name="Yanf M."/>
            <person name="Daum C."/>
            <person name="Ng V."/>
            <person name="Clum A."/>
            <person name="Steindorff A."/>
            <person name="Ohm R."/>
            <person name="Martin F."/>
            <person name="Silar P."/>
            <person name="Natvig D."/>
            <person name="Lalanne C."/>
            <person name="Gautier V."/>
            <person name="Ament-Velasquez S.L."/>
            <person name="Kruys A."/>
            <person name="Hutchinson M.I."/>
            <person name="Powell A.J."/>
            <person name="Barry K."/>
            <person name="Miller A.N."/>
            <person name="Grigoriev I.V."/>
            <person name="Debuchy R."/>
            <person name="Gladieux P."/>
            <person name="Thoren M.H."/>
            <person name="Johannesson H."/>
        </authorList>
    </citation>
    <scope>NUCLEOTIDE SEQUENCE</scope>
    <source>
        <strain evidence="1">SMH2532-1</strain>
    </source>
</reference>
<evidence type="ECO:0000313" key="1">
    <source>
        <dbReference type="EMBL" id="KAK0639840.1"/>
    </source>
</evidence>
<keyword evidence="2" id="KW-1185">Reference proteome</keyword>
<gene>
    <name evidence="1" type="ORF">B0T16DRAFT_395493</name>
</gene>
<dbReference type="Proteomes" id="UP001174936">
    <property type="component" value="Unassembled WGS sequence"/>
</dbReference>
<sequence length="112" mass="12037">MLVTAGFSSSSCIGMSLAGGQGRSTSTSRPSVPTVPALQTVSTSFDDRHHLDLFGQVAAELLMLRRARHFALSVYWLIGSTMQNKEHVGGSREANLILKCLRAVNASRFGTI</sequence>
<comment type="caution">
    <text evidence="1">The sequence shown here is derived from an EMBL/GenBank/DDBJ whole genome shotgun (WGS) entry which is preliminary data.</text>
</comment>
<protein>
    <submittedName>
        <fullName evidence="1">Uncharacterized protein</fullName>
    </submittedName>
</protein>
<dbReference type="AlphaFoldDB" id="A0AA39XVI1"/>
<accession>A0AA39XVI1</accession>
<organism evidence="1 2">
    <name type="scientific">Cercophora newfieldiana</name>
    <dbReference type="NCBI Taxonomy" id="92897"/>
    <lineage>
        <taxon>Eukaryota</taxon>
        <taxon>Fungi</taxon>
        <taxon>Dikarya</taxon>
        <taxon>Ascomycota</taxon>
        <taxon>Pezizomycotina</taxon>
        <taxon>Sordariomycetes</taxon>
        <taxon>Sordariomycetidae</taxon>
        <taxon>Sordariales</taxon>
        <taxon>Lasiosphaeriaceae</taxon>
        <taxon>Cercophora</taxon>
    </lineage>
</organism>
<evidence type="ECO:0000313" key="2">
    <source>
        <dbReference type="Proteomes" id="UP001174936"/>
    </source>
</evidence>
<name>A0AA39XVI1_9PEZI</name>
<dbReference type="EMBL" id="JAULSV010000007">
    <property type="protein sequence ID" value="KAK0639840.1"/>
    <property type="molecule type" value="Genomic_DNA"/>
</dbReference>